<gene>
    <name evidence="2" type="ORF">LVIROSA_LOCUS26197</name>
</gene>
<dbReference type="PROSITE" id="PS50800">
    <property type="entry name" value="SAP"/>
    <property type="match status" value="1"/>
</dbReference>
<dbReference type="SUPFAM" id="SSF68906">
    <property type="entry name" value="SAP domain"/>
    <property type="match status" value="1"/>
</dbReference>
<organism evidence="2 3">
    <name type="scientific">Lactuca virosa</name>
    <dbReference type="NCBI Taxonomy" id="75947"/>
    <lineage>
        <taxon>Eukaryota</taxon>
        <taxon>Viridiplantae</taxon>
        <taxon>Streptophyta</taxon>
        <taxon>Embryophyta</taxon>
        <taxon>Tracheophyta</taxon>
        <taxon>Spermatophyta</taxon>
        <taxon>Magnoliopsida</taxon>
        <taxon>eudicotyledons</taxon>
        <taxon>Gunneridae</taxon>
        <taxon>Pentapetalae</taxon>
        <taxon>asterids</taxon>
        <taxon>campanulids</taxon>
        <taxon>Asterales</taxon>
        <taxon>Asteraceae</taxon>
        <taxon>Cichorioideae</taxon>
        <taxon>Cichorieae</taxon>
        <taxon>Lactucinae</taxon>
        <taxon>Lactuca</taxon>
    </lineage>
</organism>
<dbReference type="Proteomes" id="UP001157418">
    <property type="component" value="Unassembled WGS sequence"/>
</dbReference>
<dbReference type="Gene3D" id="1.10.720.30">
    <property type="entry name" value="SAP domain"/>
    <property type="match status" value="1"/>
</dbReference>
<dbReference type="Pfam" id="PF02037">
    <property type="entry name" value="SAP"/>
    <property type="match status" value="1"/>
</dbReference>
<name>A0AAU9NQ89_9ASTR</name>
<proteinExistence type="predicted"/>
<comment type="caution">
    <text evidence="2">The sequence shown here is derived from an EMBL/GenBank/DDBJ whole genome shotgun (WGS) entry which is preliminary data.</text>
</comment>
<dbReference type="InterPro" id="IPR003034">
    <property type="entry name" value="SAP_dom"/>
</dbReference>
<dbReference type="PANTHER" id="PTHR38353">
    <property type="entry name" value="TROPOMYOSIN"/>
    <property type="match status" value="1"/>
</dbReference>
<dbReference type="PANTHER" id="PTHR38353:SF2">
    <property type="entry name" value="TROPOMYOSIN"/>
    <property type="match status" value="1"/>
</dbReference>
<protein>
    <recommendedName>
        <fullName evidence="1">SAP domain-containing protein</fullName>
    </recommendedName>
</protein>
<feature type="domain" description="SAP" evidence="1">
    <location>
        <begin position="53"/>
        <end position="87"/>
    </location>
</feature>
<keyword evidence="3" id="KW-1185">Reference proteome</keyword>
<dbReference type="SMART" id="SM00513">
    <property type="entry name" value="SAP"/>
    <property type="match status" value="1"/>
</dbReference>
<dbReference type="EMBL" id="CAKMRJ010005412">
    <property type="protein sequence ID" value="CAH1440037.1"/>
    <property type="molecule type" value="Genomic_DNA"/>
</dbReference>
<dbReference type="InterPro" id="IPR036361">
    <property type="entry name" value="SAP_dom_sf"/>
</dbReference>
<accession>A0AAU9NQ89</accession>
<sequence>MEEFKICVYGEKYDEEEEKAGNAKGANKRKTEEEAVSKAAYYDWSKLADDGKLKDLTVQELKSYLTANKLTVAGKKEVLITRILTHWMGLDNLYVTIYDDGDEDICLFRYIRRKVNTQIDHMDTKSSGNYDATTRVTSGNLDDAYNNTMTKVDAAKAKFDKLTQMRSELASEHYKVKESLEKLKGRVENFKCEDMVKVNNAEQLDHEHLLNKQKENEEFA</sequence>
<evidence type="ECO:0000313" key="3">
    <source>
        <dbReference type="Proteomes" id="UP001157418"/>
    </source>
</evidence>
<evidence type="ECO:0000259" key="1">
    <source>
        <dbReference type="PROSITE" id="PS50800"/>
    </source>
</evidence>
<reference evidence="2 3" key="1">
    <citation type="submission" date="2022-01" db="EMBL/GenBank/DDBJ databases">
        <authorList>
            <person name="Xiong W."/>
            <person name="Schranz E."/>
        </authorList>
    </citation>
    <scope>NUCLEOTIDE SEQUENCE [LARGE SCALE GENOMIC DNA]</scope>
</reference>
<dbReference type="AlphaFoldDB" id="A0AAU9NQ89"/>
<evidence type="ECO:0000313" key="2">
    <source>
        <dbReference type="EMBL" id="CAH1440037.1"/>
    </source>
</evidence>